<evidence type="ECO:0000256" key="9">
    <source>
        <dbReference type="ARBA" id="ARBA00038030"/>
    </source>
</evidence>
<dbReference type="GO" id="GO:0008320">
    <property type="term" value="F:protein transmembrane transporter activity"/>
    <property type="evidence" value="ECO:0007669"/>
    <property type="project" value="TreeGrafter"/>
</dbReference>
<dbReference type="InterPro" id="IPR019734">
    <property type="entry name" value="TPR_rpt"/>
</dbReference>
<evidence type="ECO:0008006" key="15">
    <source>
        <dbReference type="Google" id="ProtNLM"/>
    </source>
</evidence>
<keyword evidence="14" id="KW-1185">Reference proteome</keyword>
<protein>
    <recommendedName>
        <fullName evidence="15">Mitochondrial import receptor subunit TOM70</fullName>
    </recommendedName>
</protein>
<dbReference type="Proteomes" id="UP000759131">
    <property type="component" value="Unassembled WGS sequence"/>
</dbReference>
<keyword evidence="8 12" id="KW-0472">Membrane</keyword>
<dbReference type="EMBL" id="OC862985">
    <property type="protein sequence ID" value="CAD7630681.1"/>
    <property type="molecule type" value="Genomic_DNA"/>
</dbReference>
<evidence type="ECO:0000256" key="10">
    <source>
        <dbReference type="PROSITE-ProRule" id="PRU00339"/>
    </source>
</evidence>
<dbReference type="Pfam" id="PF13432">
    <property type="entry name" value="TPR_16"/>
    <property type="match status" value="1"/>
</dbReference>
<dbReference type="Gene3D" id="1.25.40.10">
    <property type="entry name" value="Tetratricopeptide repeat domain"/>
    <property type="match status" value="2"/>
</dbReference>
<evidence type="ECO:0000256" key="1">
    <source>
        <dbReference type="ARBA" id="ARBA00004572"/>
    </source>
</evidence>
<dbReference type="SUPFAM" id="SSF48452">
    <property type="entry name" value="TPR-like"/>
    <property type="match status" value="1"/>
</dbReference>
<dbReference type="PANTHER" id="PTHR46208:SF1">
    <property type="entry name" value="MITOCHONDRIAL IMPORT RECEPTOR SUBUNIT TOM70"/>
    <property type="match status" value="1"/>
</dbReference>
<evidence type="ECO:0000256" key="8">
    <source>
        <dbReference type="ARBA" id="ARBA00023136"/>
    </source>
</evidence>
<gene>
    <name evidence="13" type="ORF">OSB1V03_LOCUS11093</name>
</gene>
<feature type="repeat" description="TPR" evidence="10">
    <location>
        <begin position="97"/>
        <end position="130"/>
    </location>
</feature>
<feature type="compositionally biased region" description="Polar residues" evidence="11">
    <location>
        <begin position="77"/>
        <end position="88"/>
    </location>
</feature>
<dbReference type="OrthoDB" id="66418at2759"/>
<feature type="repeat" description="TPR" evidence="10">
    <location>
        <begin position="431"/>
        <end position="464"/>
    </location>
</feature>
<evidence type="ECO:0000313" key="13">
    <source>
        <dbReference type="EMBL" id="CAD7630681.1"/>
    </source>
</evidence>
<proteinExistence type="inferred from homology"/>
<evidence type="ECO:0000256" key="3">
    <source>
        <dbReference type="ARBA" id="ARBA00022737"/>
    </source>
</evidence>
<keyword evidence="5 10" id="KW-0802">TPR repeat</keyword>
<reference evidence="13" key="1">
    <citation type="submission" date="2020-11" db="EMBL/GenBank/DDBJ databases">
        <authorList>
            <person name="Tran Van P."/>
        </authorList>
    </citation>
    <scope>NUCLEOTIDE SEQUENCE</scope>
</reference>
<dbReference type="InterPro" id="IPR011990">
    <property type="entry name" value="TPR-like_helical_dom_sf"/>
</dbReference>
<dbReference type="EMBL" id="CAJPIZ010008410">
    <property type="protein sequence ID" value="CAG2111111.1"/>
    <property type="molecule type" value="Genomic_DNA"/>
</dbReference>
<keyword evidence="2 12" id="KW-0812">Transmembrane</keyword>
<dbReference type="PANTHER" id="PTHR46208">
    <property type="entry name" value="MITOCHONDRIAL IMPORT RECEPTOR SUBUNIT TOM70"/>
    <property type="match status" value="1"/>
</dbReference>
<feature type="region of interest" description="Disordered" evidence="11">
    <location>
        <begin position="69"/>
        <end position="88"/>
    </location>
</feature>
<evidence type="ECO:0000256" key="5">
    <source>
        <dbReference type="ARBA" id="ARBA00022803"/>
    </source>
</evidence>
<dbReference type="InterPro" id="IPR013105">
    <property type="entry name" value="TPR_2"/>
</dbReference>
<dbReference type="PROSITE" id="PS50005">
    <property type="entry name" value="TPR"/>
    <property type="match status" value="2"/>
</dbReference>
<name>A0A7R9Q3A5_9ACAR</name>
<keyword evidence="6 12" id="KW-1133">Transmembrane helix</keyword>
<dbReference type="GO" id="GO:0030943">
    <property type="term" value="F:mitochondrion targeting sequence binding"/>
    <property type="evidence" value="ECO:0007669"/>
    <property type="project" value="TreeGrafter"/>
</dbReference>
<sequence>MSDRVLSSMSSGASLPPLPPMPAIAGDGIESNGLLSPRVQLALIIGAPVVLGTGLCLYYYYYRHKPDDKGSDRKGNSTKPKTIANNEPNLEDPLQRAIHVKNLGNKFFKDMKYREAIDCYTKAIRECPTNKEEELATFYQNRAACHEMLKMYEEVIDDCDKAVEHNKRYIKALVRRAKAYESLGDMSSALFNITAVCILEQFGNQPNLLMTDRLLREQSKLKAKALFRTRSPRLPSEHFIAHYFMSYSNDPILKSCEPKDIINHLETLRLKQNESNKSLQEFLLLNGTLEILKGNIESGEKELEKLINLDDCEIDIKVNALIKLGTIKVQEIGREDSFNLALECFERAIKLNDKNPDIYLHRAQIYLLSERVEDAYKDLELCCQLNDTFASAFAQKLYVQFRCGVRYNDDSTTNKALKGFETAIKKFSESSELFSLYAQALMEKGNFEKAEEYFSKAIEKDPKDGNLYVHKGILFLNSSNDVDKAIKLLEEGKTADPTCQFAYEMLGSIAVQKGFLADGIAHFDCALDLAQTELDCAHLYSLRDAAEAQQKATKLLDIELPSNL</sequence>
<dbReference type="GO" id="GO:0030150">
    <property type="term" value="P:protein import into mitochondrial matrix"/>
    <property type="evidence" value="ECO:0007669"/>
    <property type="project" value="TreeGrafter"/>
</dbReference>
<accession>A0A7R9Q3A5</accession>
<dbReference type="AlphaFoldDB" id="A0A7R9Q3A5"/>
<dbReference type="SUPFAM" id="SSF81901">
    <property type="entry name" value="HCP-like"/>
    <property type="match status" value="1"/>
</dbReference>
<evidence type="ECO:0000256" key="6">
    <source>
        <dbReference type="ARBA" id="ARBA00022989"/>
    </source>
</evidence>
<comment type="subcellular location">
    <subcellularLocation>
        <location evidence="1">Mitochondrion outer membrane</location>
        <topology evidence="1">Single-pass membrane protein</topology>
    </subcellularLocation>
</comment>
<dbReference type="SMART" id="SM00028">
    <property type="entry name" value="TPR"/>
    <property type="match status" value="6"/>
</dbReference>
<dbReference type="GO" id="GO:0045039">
    <property type="term" value="P:protein insertion into mitochondrial inner membrane"/>
    <property type="evidence" value="ECO:0007669"/>
    <property type="project" value="TreeGrafter"/>
</dbReference>
<dbReference type="PROSITE" id="PS50293">
    <property type="entry name" value="TPR_REGION"/>
    <property type="match status" value="1"/>
</dbReference>
<evidence type="ECO:0000256" key="4">
    <source>
        <dbReference type="ARBA" id="ARBA00022787"/>
    </source>
</evidence>
<keyword evidence="4" id="KW-1000">Mitochondrion outer membrane</keyword>
<keyword evidence="3" id="KW-0677">Repeat</keyword>
<dbReference type="GO" id="GO:0005741">
    <property type="term" value="C:mitochondrial outer membrane"/>
    <property type="evidence" value="ECO:0007669"/>
    <property type="project" value="UniProtKB-SubCell"/>
</dbReference>
<evidence type="ECO:0000256" key="11">
    <source>
        <dbReference type="SAM" id="MobiDB-lite"/>
    </source>
</evidence>
<organism evidence="13">
    <name type="scientific">Medioppia subpectinata</name>
    <dbReference type="NCBI Taxonomy" id="1979941"/>
    <lineage>
        <taxon>Eukaryota</taxon>
        <taxon>Metazoa</taxon>
        <taxon>Ecdysozoa</taxon>
        <taxon>Arthropoda</taxon>
        <taxon>Chelicerata</taxon>
        <taxon>Arachnida</taxon>
        <taxon>Acari</taxon>
        <taxon>Acariformes</taxon>
        <taxon>Sarcoptiformes</taxon>
        <taxon>Oribatida</taxon>
        <taxon>Brachypylina</taxon>
        <taxon>Oppioidea</taxon>
        <taxon>Oppiidae</taxon>
        <taxon>Medioppia</taxon>
    </lineage>
</organism>
<comment type="similarity">
    <text evidence="9">Belongs to the Tom70 family.</text>
</comment>
<evidence type="ECO:0000313" key="14">
    <source>
        <dbReference type="Proteomes" id="UP000759131"/>
    </source>
</evidence>
<evidence type="ECO:0000256" key="2">
    <source>
        <dbReference type="ARBA" id="ARBA00022692"/>
    </source>
</evidence>
<feature type="transmembrane region" description="Helical" evidence="12">
    <location>
        <begin position="41"/>
        <end position="61"/>
    </location>
</feature>
<keyword evidence="7" id="KW-0496">Mitochondrion</keyword>
<dbReference type="Pfam" id="PF07719">
    <property type="entry name" value="TPR_2"/>
    <property type="match status" value="1"/>
</dbReference>
<evidence type="ECO:0000256" key="7">
    <source>
        <dbReference type="ARBA" id="ARBA00023128"/>
    </source>
</evidence>
<evidence type="ECO:0000256" key="12">
    <source>
        <dbReference type="SAM" id="Phobius"/>
    </source>
</evidence>